<protein>
    <submittedName>
        <fullName evidence="2">Uncharacterized protein</fullName>
    </submittedName>
</protein>
<accession>A0ABX5YN41</accession>
<keyword evidence="1" id="KW-1133">Transmembrane helix</keyword>
<feature type="transmembrane region" description="Helical" evidence="1">
    <location>
        <begin position="324"/>
        <end position="343"/>
    </location>
</feature>
<evidence type="ECO:0000313" key="3">
    <source>
        <dbReference type="Proteomes" id="UP000322887"/>
    </source>
</evidence>
<feature type="transmembrane region" description="Helical" evidence="1">
    <location>
        <begin position="355"/>
        <end position="374"/>
    </location>
</feature>
<evidence type="ECO:0000256" key="1">
    <source>
        <dbReference type="SAM" id="Phobius"/>
    </source>
</evidence>
<name>A0ABX5YN41_9PLAN</name>
<sequence length="642" mass="73742">MKYRFTSILHSITGNINLRFIMGIILLLLLPGSVFAIDIEEVVWGFNNQQTRNQCIPVSILLRNNTPEAFDEPLHLNRLQFDGSRVGAPLVRKVFLAPFTSQWVQFYPYISNSYQTDWSLNWGPGFLSGKKLTRAENNSNPNSDLSDVRSRIILSRSDGIIRKVGHFKQFPEELFPPSVTATDSLDEIIIGHVPRWDAARKVSFMDWLYQGGIVHLLTDDTTGENLIFTTSMVELNSPLEFFRIGEGLVIRHNLKLSQMTDNVLITAVNKIHEREAENILNHPPEVKQSITVNSQYNNNGYGDINYNLLHELTELTHPDHNWPLIYLMSLLYLFMIYPGCFLFHKRQKNSRYRNTLLFVLFTIVCFSTIFWSIGKRGYGEKTTMNSLLVATPLPGNYFDTTCWINSFVTDGGLYQFQTTAESSIFTTAQDMERVKGFIANGIDGKIQADIPAFTSRPFMFRAKVLFPKPECEIVDYQLNRDGNLEDLILKFQPGLPTANSRIQILFREKLYSARQTKEKDGSTFKLNQGGVIPLATWRAKLHDNFGLSTSYPYRNQTKNISEVYNKLYETLVIKSLDLTSEEEVVQFQGHQSRFKLFYYCDIPDEFKLKTDVRGAQQGRILFVYDFALPEKQIAENNESSDQ</sequence>
<organism evidence="2 3">
    <name type="scientific">Gimesia maris</name>
    <dbReference type="NCBI Taxonomy" id="122"/>
    <lineage>
        <taxon>Bacteria</taxon>
        <taxon>Pseudomonadati</taxon>
        <taxon>Planctomycetota</taxon>
        <taxon>Planctomycetia</taxon>
        <taxon>Planctomycetales</taxon>
        <taxon>Planctomycetaceae</taxon>
        <taxon>Gimesia</taxon>
    </lineage>
</organism>
<evidence type="ECO:0000313" key="2">
    <source>
        <dbReference type="EMBL" id="QEG17171.1"/>
    </source>
</evidence>
<keyword evidence="3" id="KW-1185">Reference proteome</keyword>
<keyword evidence="1" id="KW-0472">Membrane</keyword>
<dbReference type="Proteomes" id="UP000322887">
    <property type="component" value="Chromosome"/>
</dbReference>
<reference evidence="2 3" key="1">
    <citation type="submission" date="2019-08" db="EMBL/GenBank/DDBJ databases">
        <title>Deep-cultivation of Planctomycetes and their phenomic and genomic characterization uncovers novel biology.</title>
        <authorList>
            <person name="Wiegand S."/>
            <person name="Jogler M."/>
            <person name="Boedeker C."/>
            <person name="Pinto D."/>
            <person name="Vollmers J."/>
            <person name="Rivas-Marin E."/>
            <person name="Kohn T."/>
            <person name="Peeters S.H."/>
            <person name="Heuer A."/>
            <person name="Rast P."/>
            <person name="Oberbeckmann S."/>
            <person name="Bunk B."/>
            <person name="Jeske O."/>
            <person name="Meyerdierks A."/>
            <person name="Storesund J.E."/>
            <person name="Kallscheuer N."/>
            <person name="Luecker S."/>
            <person name="Lage O.M."/>
            <person name="Pohl T."/>
            <person name="Merkel B.J."/>
            <person name="Hornburger P."/>
            <person name="Mueller R.-W."/>
            <person name="Bruemmer F."/>
            <person name="Labrenz M."/>
            <person name="Spormann A.M."/>
            <person name="Op den Camp H."/>
            <person name="Overmann J."/>
            <person name="Amann R."/>
            <person name="Jetten M.S.M."/>
            <person name="Mascher T."/>
            <person name="Medema M.H."/>
            <person name="Devos D.P."/>
            <person name="Kaster A.-K."/>
            <person name="Ovreas L."/>
            <person name="Rohde M."/>
            <person name="Galperin M.Y."/>
            <person name="Jogler C."/>
        </authorList>
    </citation>
    <scope>NUCLEOTIDE SEQUENCE [LARGE SCALE GENOMIC DNA]</scope>
    <source>
        <strain evidence="2 3">DSM 8797</strain>
    </source>
</reference>
<proteinExistence type="predicted"/>
<keyword evidence="1" id="KW-0812">Transmembrane</keyword>
<dbReference type="EMBL" id="CP042910">
    <property type="protein sequence ID" value="QEG17171.1"/>
    <property type="molecule type" value="Genomic_DNA"/>
</dbReference>
<gene>
    <name evidence="2" type="ORF">GmarT_30490</name>
</gene>